<dbReference type="GO" id="GO:0035999">
    <property type="term" value="P:tetrahydrofolate interconversion"/>
    <property type="evidence" value="ECO:0007669"/>
    <property type="project" value="TreeGrafter"/>
</dbReference>
<keyword evidence="3 4" id="KW-0067">ATP-binding</keyword>
<keyword evidence="2 4" id="KW-0547">Nucleotide-binding</keyword>
<comment type="caution">
    <text evidence="6">The sequence shown here is derived from an EMBL/GenBank/DDBJ whole genome shotgun (WGS) entry which is preliminary data.</text>
</comment>
<dbReference type="Gene3D" id="3.40.50.10420">
    <property type="entry name" value="NagB/RpiA/CoA transferase-like"/>
    <property type="match status" value="1"/>
</dbReference>
<comment type="similarity">
    <text evidence="1 5">Belongs to the 5-formyltetrahydrofolate cyclo-ligase family.</text>
</comment>
<evidence type="ECO:0000256" key="5">
    <source>
        <dbReference type="RuleBase" id="RU361279"/>
    </source>
</evidence>
<evidence type="ECO:0000256" key="4">
    <source>
        <dbReference type="PIRSR" id="PIRSR006806-1"/>
    </source>
</evidence>
<name>A0AA41R598_9BACT</name>
<keyword evidence="6" id="KW-0436">Ligase</keyword>
<dbReference type="PANTHER" id="PTHR23407">
    <property type="entry name" value="ATPASE INHIBITOR/5-FORMYLTETRAHYDROFOLATE CYCLO-LIGASE"/>
    <property type="match status" value="1"/>
</dbReference>
<feature type="binding site" evidence="4">
    <location>
        <begin position="8"/>
        <end position="12"/>
    </location>
    <ligand>
        <name>ATP</name>
        <dbReference type="ChEBI" id="CHEBI:30616"/>
    </ligand>
</feature>
<dbReference type="RefSeq" id="WP_246912011.1">
    <property type="nucleotide sequence ID" value="NZ_JALJRB010000020.1"/>
</dbReference>
<keyword evidence="5" id="KW-0460">Magnesium</keyword>
<protein>
    <recommendedName>
        <fullName evidence="5">5-formyltetrahydrofolate cyclo-ligase</fullName>
        <ecNumber evidence="5">6.3.3.2</ecNumber>
    </recommendedName>
</protein>
<comment type="catalytic activity">
    <reaction evidence="5">
        <text>(6S)-5-formyl-5,6,7,8-tetrahydrofolate + ATP = (6R)-5,10-methenyltetrahydrofolate + ADP + phosphate</text>
        <dbReference type="Rhea" id="RHEA:10488"/>
        <dbReference type="ChEBI" id="CHEBI:30616"/>
        <dbReference type="ChEBI" id="CHEBI:43474"/>
        <dbReference type="ChEBI" id="CHEBI:57455"/>
        <dbReference type="ChEBI" id="CHEBI:57457"/>
        <dbReference type="ChEBI" id="CHEBI:456216"/>
        <dbReference type="EC" id="6.3.3.2"/>
    </reaction>
</comment>
<proteinExistence type="inferred from homology"/>
<dbReference type="InterPro" id="IPR002698">
    <property type="entry name" value="FTHF_cligase"/>
</dbReference>
<dbReference type="Proteomes" id="UP001165427">
    <property type="component" value="Unassembled WGS sequence"/>
</dbReference>
<evidence type="ECO:0000256" key="3">
    <source>
        <dbReference type="ARBA" id="ARBA00022840"/>
    </source>
</evidence>
<keyword evidence="5" id="KW-0479">Metal-binding</keyword>
<dbReference type="PANTHER" id="PTHR23407:SF1">
    <property type="entry name" value="5-FORMYLTETRAHYDROFOLATE CYCLO-LIGASE"/>
    <property type="match status" value="1"/>
</dbReference>
<dbReference type="GO" id="GO:0005524">
    <property type="term" value="F:ATP binding"/>
    <property type="evidence" value="ECO:0007669"/>
    <property type="project" value="UniProtKB-KW"/>
</dbReference>
<dbReference type="Pfam" id="PF01812">
    <property type="entry name" value="5-FTHF_cyc-lig"/>
    <property type="match status" value="1"/>
</dbReference>
<dbReference type="InterPro" id="IPR024185">
    <property type="entry name" value="FTHF_cligase-like_sf"/>
</dbReference>
<feature type="binding site" evidence="4">
    <location>
        <position position="59"/>
    </location>
    <ligand>
        <name>substrate</name>
    </ligand>
</feature>
<evidence type="ECO:0000313" key="6">
    <source>
        <dbReference type="EMBL" id="MCJ8502086.1"/>
    </source>
</evidence>
<dbReference type="EMBL" id="JALJRB010000020">
    <property type="protein sequence ID" value="MCJ8502086.1"/>
    <property type="molecule type" value="Genomic_DNA"/>
</dbReference>
<dbReference type="GO" id="GO:0046872">
    <property type="term" value="F:metal ion binding"/>
    <property type="evidence" value="ECO:0007669"/>
    <property type="project" value="UniProtKB-KW"/>
</dbReference>
<dbReference type="NCBIfam" id="TIGR02727">
    <property type="entry name" value="MTHFS_bact"/>
    <property type="match status" value="1"/>
</dbReference>
<dbReference type="PIRSF" id="PIRSF006806">
    <property type="entry name" value="FTHF_cligase"/>
    <property type="match status" value="1"/>
</dbReference>
<sequence>MEETRERKSELREEALGRLAALDPGQIAEKVKAIEERLFEFANFLESRIVLFYTPAPGEVDTTEILRRSVMYNKIIVLPLFLPDQDPAVRLYKVDDIQKDLVKGTRGNLEPNPKRCKSVPLDCLDIAIVPGLVMDEKGGRIGTGHGSFDQLIPELPATTRKVGLVFESRIVPAVPMESHDKYLDIIITETRIIYKI</sequence>
<reference evidence="6" key="1">
    <citation type="submission" date="2022-04" db="EMBL/GenBank/DDBJ databases">
        <title>Desulfatitalea alkaliphila sp. nov., a novel anaerobic sulfate-reducing bacterium isolated from terrestrial mud volcano, Taman Peninsula, Russia.</title>
        <authorList>
            <person name="Khomyakova M.A."/>
            <person name="Merkel A.Y."/>
            <person name="Slobodkin A.I."/>
        </authorList>
    </citation>
    <scope>NUCLEOTIDE SEQUENCE</scope>
    <source>
        <strain evidence="6">M08but</strain>
    </source>
</reference>
<accession>A0AA41R598</accession>
<evidence type="ECO:0000256" key="1">
    <source>
        <dbReference type="ARBA" id="ARBA00010638"/>
    </source>
</evidence>
<dbReference type="EC" id="6.3.3.2" evidence="5"/>
<dbReference type="GO" id="GO:0009396">
    <property type="term" value="P:folic acid-containing compound biosynthetic process"/>
    <property type="evidence" value="ECO:0007669"/>
    <property type="project" value="TreeGrafter"/>
</dbReference>
<dbReference type="SUPFAM" id="SSF100950">
    <property type="entry name" value="NagB/RpiA/CoA transferase-like"/>
    <property type="match status" value="1"/>
</dbReference>
<evidence type="ECO:0000256" key="2">
    <source>
        <dbReference type="ARBA" id="ARBA00022741"/>
    </source>
</evidence>
<evidence type="ECO:0000313" key="7">
    <source>
        <dbReference type="Proteomes" id="UP001165427"/>
    </source>
</evidence>
<dbReference type="GO" id="GO:0030272">
    <property type="term" value="F:5-formyltetrahydrofolate cyclo-ligase activity"/>
    <property type="evidence" value="ECO:0007669"/>
    <property type="project" value="UniProtKB-EC"/>
</dbReference>
<keyword evidence="7" id="KW-1185">Reference proteome</keyword>
<comment type="cofactor">
    <cofactor evidence="5">
        <name>Mg(2+)</name>
        <dbReference type="ChEBI" id="CHEBI:18420"/>
    </cofactor>
</comment>
<dbReference type="InterPro" id="IPR037171">
    <property type="entry name" value="NagB/RpiA_transferase-like"/>
</dbReference>
<organism evidence="6 7">
    <name type="scientific">Desulfatitalea alkaliphila</name>
    <dbReference type="NCBI Taxonomy" id="2929485"/>
    <lineage>
        <taxon>Bacteria</taxon>
        <taxon>Pseudomonadati</taxon>
        <taxon>Thermodesulfobacteriota</taxon>
        <taxon>Desulfobacteria</taxon>
        <taxon>Desulfobacterales</taxon>
        <taxon>Desulfosarcinaceae</taxon>
        <taxon>Desulfatitalea</taxon>
    </lineage>
</organism>
<gene>
    <name evidence="6" type="ORF">MRX98_15995</name>
</gene>
<dbReference type="AlphaFoldDB" id="A0AA41R598"/>